<proteinExistence type="predicted"/>
<dbReference type="AlphaFoldDB" id="A0A1X7JMT3"/>
<protein>
    <submittedName>
        <fullName evidence="1">Uncharacterized protein</fullName>
    </submittedName>
</protein>
<evidence type="ECO:0000313" key="2">
    <source>
        <dbReference type="Proteomes" id="UP000193834"/>
    </source>
</evidence>
<organism evidence="1 2">
    <name type="scientific">Paenibacillus aquistagni</name>
    <dbReference type="NCBI Taxonomy" id="1852522"/>
    <lineage>
        <taxon>Bacteria</taxon>
        <taxon>Bacillati</taxon>
        <taxon>Bacillota</taxon>
        <taxon>Bacilli</taxon>
        <taxon>Bacillales</taxon>
        <taxon>Paenibacillaceae</taxon>
        <taxon>Paenibacillus</taxon>
    </lineage>
</organism>
<accession>A0A1X7JMT3</accession>
<dbReference type="OrthoDB" id="3659232at2"/>
<evidence type="ECO:0000313" key="1">
    <source>
        <dbReference type="EMBL" id="SMG29528.1"/>
    </source>
</evidence>
<name>A0A1X7JMT3_9BACL</name>
<reference evidence="1 2" key="1">
    <citation type="submission" date="2017-04" db="EMBL/GenBank/DDBJ databases">
        <authorList>
            <person name="Afonso C.L."/>
            <person name="Miller P.J."/>
            <person name="Scott M.A."/>
            <person name="Spackman E."/>
            <person name="Goraichik I."/>
            <person name="Dimitrov K.M."/>
            <person name="Suarez D.L."/>
            <person name="Swayne D.E."/>
        </authorList>
    </citation>
    <scope>NUCLEOTIDE SEQUENCE [LARGE SCALE GENOMIC DNA]</scope>
    <source>
        <strain evidence="1 2">11</strain>
    </source>
</reference>
<gene>
    <name evidence="1" type="ORF">SAMN06295960_1770</name>
</gene>
<dbReference type="EMBL" id="FXAZ01000001">
    <property type="protein sequence ID" value="SMG29528.1"/>
    <property type="molecule type" value="Genomic_DNA"/>
</dbReference>
<keyword evidence="2" id="KW-1185">Reference proteome</keyword>
<dbReference type="Proteomes" id="UP000193834">
    <property type="component" value="Unassembled WGS sequence"/>
</dbReference>
<dbReference type="RefSeq" id="WP_085493871.1">
    <property type="nucleotide sequence ID" value="NZ_FXAZ01000001.1"/>
</dbReference>
<sequence>MNTGEARRIVKEWIHAYAHHCEYYLGAYYSGSTLALSDEDPLPPHSDIDIMLVIDASEPHEKLGKFRYQGLLMEVTILTWTELESVDDVLVSYHLASSLRVNTIIDDPTGKIGRLQIEVANRFPRREWVELRCQRVRARIEAGLQHFDPVRPFHEQVTAWLFPTGIMCHLILVADKQNPTVRKRYLAAREVLQAYRLQDFYPKLLAPLGCAHMSPSQIKRYVDRLEPLFDAAAEASDTPFMFSSDITPEARTIAIEGSRLLIDQGNHHEAIFWIVATYARCHTILAVDEPAIHQRLLPDFEEMMRDLGITSYEDLTERAKEGLRMLPEVWGIAEQIIEANY</sequence>